<accession>A0A380TIG7</accession>
<dbReference type="EMBL" id="UIDG01000388">
    <property type="protein sequence ID" value="SUS07493.1"/>
    <property type="molecule type" value="Genomic_DNA"/>
</dbReference>
<sequence>MFFTGSVVSGTRPDPVQAVRWYAEAERLGETGASQRLRALKADPASQKRN</sequence>
<organism evidence="1">
    <name type="scientific">metagenome</name>
    <dbReference type="NCBI Taxonomy" id="256318"/>
    <lineage>
        <taxon>unclassified sequences</taxon>
        <taxon>metagenomes</taxon>
    </lineage>
</organism>
<dbReference type="AlphaFoldDB" id="A0A380TIG7"/>
<proteinExistence type="predicted"/>
<evidence type="ECO:0000313" key="1">
    <source>
        <dbReference type="EMBL" id="SUS07493.1"/>
    </source>
</evidence>
<name>A0A380TIG7_9ZZZZ</name>
<evidence type="ECO:0008006" key="2">
    <source>
        <dbReference type="Google" id="ProtNLM"/>
    </source>
</evidence>
<reference evidence="1" key="1">
    <citation type="submission" date="2018-07" db="EMBL/GenBank/DDBJ databases">
        <authorList>
            <person name="Quirk P.G."/>
            <person name="Krulwich T.A."/>
        </authorList>
    </citation>
    <scope>NUCLEOTIDE SEQUENCE</scope>
</reference>
<gene>
    <name evidence="1" type="ORF">DF3PB_4480005</name>
</gene>
<protein>
    <recommendedName>
        <fullName evidence="2">Sel1 repeat family protein</fullName>
    </recommendedName>
</protein>